<dbReference type="GeneID" id="43593783"/>
<feature type="compositionally biased region" description="Pro residues" evidence="1">
    <location>
        <begin position="482"/>
        <end position="491"/>
    </location>
</feature>
<dbReference type="RefSeq" id="XP_031873611.1">
    <property type="nucleotide sequence ID" value="XM_032009557.1"/>
</dbReference>
<keyword evidence="3" id="KW-1185">Reference proteome</keyword>
<dbReference type="EMBL" id="NPIC01000001">
    <property type="protein sequence ID" value="RDL40955.1"/>
    <property type="molecule type" value="Genomic_DNA"/>
</dbReference>
<comment type="caution">
    <text evidence="2">The sequence shown here is derived from an EMBL/GenBank/DDBJ whole genome shotgun (WGS) entry which is preliminary data.</text>
</comment>
<protein>
    <submittedName>
        <fullName evidence="2">Uncharacterized protein</fullName>
    </submittedName>
</protein>
<evidence type="ECO:0000313" key="2">
    <source>
        <dbReference type="EMBL" id="RDL40955.1"/>
    </source>
</evidence>
<organism evidence="2 3">
    <name type="scientific">Venustampulla echinocandica</name>
    <dbReference type="NCBI Taxonomy" id="2656787"/>
    <lineage>
        <taxon>Eukaryota</taxon>
        <taxon>Fungi</taxon>
        <taxon>Dikarya</taxon>
        <taxon>Ascomycota</taxon>
        <taxon>Pezizomycotina</taxon>
        <taxon>Leotiomycetes</taxon>
        <taxon>Helotiales</taxon>
        <taxon>Pleuroascaceae</taxon>
        <taxon>Venustampulla</taxon>
    </lineage>
</organism>
<reference evidence="2 3" key="1">
    <citation type="journal article" date="2018" name="IMA Fungus">
        <title>IMA Genome-F 9: Draft genome sequence of Annulohypoxylon stygium, Aspergillus mulundensis, Berkeleyomyces basicola (syn. Thielaviopsis basicola), Ceratocystis smalleyi, two Cercospora beticola strains, Coleophoma cylindrospora, Fusarium fracticaudum, Phialophora cf. hyalina, and Morchella septimelata.</title>
        <authorList>
            <person name="Wingfield B.D."/>
            <person name="Bills G.F."/>
            <person name="Dong Y."/>
            <person name="Huang W."/>
            <person name="Nel W.J."/>
            <person name="Swalarsk-Parry B.S."/>
            <person name="Vaghefi N."/>
            <person name="Wilken P.M."/>
            <person name="An Z."/>
            <person name="de Beer Z.W."/>
            <person name="De Vos L."/>
            <person name="Chen L."/>
            <person name="Duong T.A."/>
            <person name="Gao Y."/>
            <person name="Hammerbacher A."/>
            <person name="Kikkert J.R."/>
            <person name="Li Y."/>
            <person name="Li H."/>
            <person name="Li K."/>
            <person name="Li Q."/>
            <person name="Liu X."/>
            <person name="Ma X."/>
            <person name="Naidoo K."/>
            <person name="Pethybridge S.J."/>
            <person name="Sun J."/>
            <person name="Steenkamp E.T."/>
            <person name="van der Nest M.A."/>
            <person name="van Wyk S."/>
            <person name="Wingfield M.J."/>
            <person name="Xiong C."/>
            <person name="Yue Q."/>
            <person name="Zhang X."/>
        </authorList>
    </citation>
    <scope>NUCLEOTIDE SEQUENCE [LARGE SCALE GENOMIC DNA]</scope>
    <source>
        <strain evidence="2 3">BP 5553</strain>
    </source>
</reference>
<name>A0A370TZL3_9HELO</name>
<evidence type="ECO:0000313" key="3">
    <source>
        <dbReference type="Proteomes" id="UP000254866"/>
    </source>
</evidence>
<dbReference type="Proteomes" id="UP000254866">
    <property type="component" value="Unassembled WGS sequence"/>
</dbReference>
<feature type="region of interest" description="Disordered" evidence="1">
    <location>
        <begin position="477"/>
        <end position="518"/>
    </location>
</feature>
<feature type="compositionally biased region" description="Low complexity" evidence="1">
    <location>
        <begin position="508"/>
        <end position="518"/>
    </location>
</feature>
<accession>A0A370TZL3</accession>
<dbReference type="Pfam" id="PF14441">
    <property type="entry name" value="OTT_1508_deam"/>
    <property type="match status" value="1"/>
</dbReference>
<dbReference type="OrthoDB" id="4851849at2759"/>
<dbReference type="InterPro" id="IPR027796">
    <property type="entry name" value="OTT_1508_deam-like"/>
</dbReference>
<proteinExistence type="predicted"/>
<evidence type="ECO:0000256" key="1">
    <source>
        <dbReference type="SAM" id="MobiDB-lite"/>
    </source>
</evidence>
<dbReference type="AlphaFoldDB" id="A0A370TZL3"/>
<gene>
    <name evidence="2" type="ORF">BP5553_00934</name>
</gene>
<sequence length="628" mass="69995">MENSRVLPPVICAENIALLSLLHNVVEPRHRNPTDNVEGRQESRYLSLKIERDLTGTLAFLAGISDHPNHIMALCVEERGSSRGLRVMIAINKRRPECGTEILKTVTKGFQDIFAILARISRDPDPRLENEVFSAVISLCRNRILARMRSSKGNLSTNHKESPFLGVILKQVADTLRRTHCQNSSSQEGSSGLTFVIESERLIQRLEELEHRYHNPLQLNSLVQDVVGEIYRLTRAVSVPEALGTISNRDIDPTARERVVAHTKKIARYREAARLLFRLAKNWIVFQEADIMAVHLKPSTLYFPPTGNYKPTLPSSLSRIFNGLGPSKNVHQVCQKLKTKEKQANKCLSDTFERAAKESKIHAEMQLVMHYELNPVPRPPRVISSSKDACYLCNAFINFHGKYHIPRTHGRLYPAWRLPNLETRPELQVGFNEVLHERIRRSVNAMLSSKHRALHPHPNESTISSLAMSDSTVQGIIGSPLLTPPQTPADPSPSKTDSDSEGISLLTSSDDASDISSGSNSDVILVQGTCFSDRVKANRPPLRYSANGLELLVELEGNLPASWAAHHVGQCSFNLEWLQEDKALQVAAEQNGAIINTNSLSTTKELTISTRDGIYMAFGPSIIRIQGG</sequence>